<dbReference type="Proteomes" id="UP000018721">
    <property type="component" value="Unassembled WGS sequence"/>
</dbReference>
<comment type="caution">
    <text evidence="1">The sequence shown here is derived from an EMBL/GenBank/DDBJ whole genome shotgun (WGS) entry which is preliminary data.</text>
</comment>
<reference evidence="1 2" key="1">
    <citation type="submission" date="2013-11" db="EMBL/GenBank/DDBJ databases">
        <title>The Genome Sequence of Phytophthora parasitica P1569.</title>
        <authorList>
            <consortium name="The Broad Institute Genomics Platform"/>
            <person name="Russ C."/>
            <person name="Tyler B."/>
            <person name="Panabieres F."/>
            <person name="Shan W."/>
            <person name="Tripathy S."/>
            <person name="Grunwald N."/>
            <person name="Machado M."/>
            <person name="Johnson C.S."/>
            <person name="Arredondo F."/>
            <person name="Hong C."/>
            <person name="Coffey M."/>
            <person name="Young S.K."/>
            <person name="Zeng Q."/>
            <person name="Gargeya S."/>
            <person name="Fitzgerald M."/>
            <person name="Abouelleil A."/>
            <person name="Alvarado L."/>
            <person name="Chapman S.B."/>
            <person name="Gainer-Dewar J."/>
            <person name="Goldberg J."/>
            <person name="Griggs A."/>
            <person name="Gujja S."/>
            <person name="Hansen M."/>
            <person name="Howarth C."/>
            <person name="Imamovic A."/>
            <person name="Ireland A."/>
            <person name="Larimer J."/>
            <person name="McCowan C."/>
            <person name="Murphy C."/>
            <person name="Pearson M."/>
            <person name="Poon T.W."/>
            <person name="Priest M."/>
            <person name="Roberts A."/>
            <person name="Saif S."/>
            <person name="Shea T."/>
            <person name="Sykes S."/>
            <person name="Wortman J."/>
            <person name="Nusbaum C."/>
            <person name="Birren B."/>
        </authorList>
    </citation>
    <scope>NUCLEOTIDE SEQUENCE [LARGE SCALE GENOMIC DNA]</scope>
    <source>
        <strain evidence="1 2">P1569</strain>
    </source>
</reference>
<evidence type="ECO:0000313" key="2">
    <source>
        <dbReference type="Proteomes" id="UP000018721"/>
    </source>
</evidence>
<proteinExistence type="predicted"/>
<keyword evidence="2" id="KW-1185">Reference proteome</keyword>
<evidence type="ECO:0000313" key="1">
    <source>
        <dbReference type="EMBL" id="ETI30630.1"/>
    </source>
</evidence>
<dbReference type="EMBL" id="ANIZ01003882">
    <property type="protein sequence ID" value="ETI30630.1"/>
    <property type="molecule type" value="Genomic_DNA"/>
</dbReference>
<sequence>MSLPELPMFSRSTLQTMEQPSAHSKYTLGNAVIQCGGASILATTSSYSLTASGSKCSKPEPRNTPAVANGSFRLSRFCAVRVPRLDTHNGSKADAAVITSNTTIAAYLNTRTVSIAAASASVAAIARLRVTAIKQDWQRLASGWMWRRSCNWVFQFQSLNIPAISTTSML</sequence>
<dbReference type="HOGENOM" id="CLU_1573730_0_0_1"/>
<name>V9DUS6_PHYNI</name>
<organism evidence="1 2">
    <name type="scientific">Phytophthora nicotianae P1569</name>
    <dbReference type="NCBI Taxonomy" id="1317065"/>
    <lineage>
        <taxon>Eukaryota</taxon>
        <taxon>Sar</taxon>
        <taxon>Stramenopiles</taxon>
        <taxon>Oomycota</taxon>
        <taxon>Peronosporomycetes</taxon>
        <taxon>Peronosporales</taxon>
        <taxon>Peronosporaceae</taxon>
        <taxon>Phytophthora</taxon>
    </lineage>
</organism>
<protein>
    <submittedName>
        <fullName evidence="1">Uncharacterized protein</fullName>
    </submittedName>
</protein>
<gene>
    <name evidence="1" type="ORF">F443_22249</name>
</gene>
<accession>V9DUS6</accession>
<dbReference type="AlphaFoldDB" id="V9DUS6"/>